<dbReference type="PANTHER" id="PTHR31431">
    <property type="entry name" value="NUCLEOPORIN NUP188 HOMOLOG"/>
    <property type="match status" value="1"/>
</dbReference>
<feature type="domain" description="Nucleoporin Nup188 N-terminal" evidence="11">
    <location>
        <begin position="170"/>
        <end position="431"/>
    </location>
</feature>
<proteinExistence type="inferred from homology"/>
<evidence type="ECO:0000256" key="5">
    <source>
        <dbReference type="ARBA" id="ARBA00023010"/>
    </source>
</evidence>
<comment type="similarity">
    <text evidence="8">Belongs to the Nup188 family.</text>
</comment>
<keyword evidence="5" id="KW-0811">Translocation</keyword>
<feature type="domain" description="Nuclear pore protein Nup188 C-terminal" evidence="12">
    <location>
        <begin position="1474"/>
        <end position="1849"/>
    </location>
</feature>
<keyword evidence="6" id="KW-0906">Nuclear pore complex</keyword>
<organism evidence="14 15">
    <name type="scientific">Westerdykella ornata</name>
    <dbReference type="NCBI Taxonomy" id="318751"/>
    <lineage>
        <taxon>Eukaryota</taxon>
        <taxon>Fungi</taxon>
        <taxon>Dikarya</taxon>
        <taxon>Ascomycota</taxon>
        <taxon>Pezizomycotina</taxon>
        <taxon>Dothideomycetes</taxon>
        <taxon>Pleosporomycetidae</taxon>
        <taxon>Pleosporales</taxon>
        <taxon>Sporormiaceae</taxon>
        <taxon>Westerdykella</taxon>
    </lineage>
</organism>
<dbReference type="Proteomes" id="UP000800097">
    <property type="component" value="Unassembled WGS sequence"/>
</dbReference>
<dbReference type="GeneID" id="54549984"/>
<dbReference type="GO" id="GO:0044611">
    <property type="term" value="C:nuclear pore inner ring"/>
    <property type="evidence" value="ECO:0007669"/>
    <property type="project" value="TreeGrafter"/>
</dbReference>
<keyword evidence="3" id="KW-0509">mRNA transport</keyword>
<dbReference type="Pfam" id="PF21093">
    <property type="entry name" value="Nup188_N-subdom_III"/>
    <property type="match status" value="1"/>
</dbReference>
<dbReference type="Pfam" id="PF21094">
    <property type="entry name" value="Nup188_SH3-like"/>
    <property type="match status" value="1"/>
</dbReference>
<dbReference type="InterPro" id="IPR048883">
    <property type="entry name" value="Nup188_N-subdom_III"/>
</dbReference>
<gene>
    <name evidence="14" type="ORF">EI97DRAFT_413750</name>
</gene>
<evidence type="ECO:0000313" key="14">
    <source>
        <dbReference type="EMBL" id="KAF2278844.1"/>
    </source>
</evidence>
<evidence type="ECO:0000256" key="10">
    <source>
        <dbReference type="SAM" id="MobiDB-lite"/>
    </source>
</evidence>
<dbReference type="Pfam" id="PF10487">
    <property type="entry name" value="Nup188_N"/>
    <property type="match status" value="1"/>
</dbReference>
<dbReference type="OrthoDB" id="102511at2759"/>
<evidence type="ECO:0000259" key="11">
    <source>
        <dbReference type="Pfam" id="PF10487"/>
    </source>
</evidence>
<dbReference type="Gene3D" id="1.25.10.70">
    <property type="match status" value="1"/>
</dbReference>
<keyword evidence="15" id="KW-1185">Reference proteome</keyword>
<feature type="domain" description="Nucleoporin Nup188 N-terminal subdomain III" evidence="13">
    <location>
        <begin position="737"/>
        <end position="1161"/>
    </location>
</feature>
<evidence type="ECO:0000256" key="4">
    <source>
        <dbReference type="ARBA" id="ARBA00022927"/>
    </source>
</evidence>
<dbReference type="GO" id="GO:0006405">
    <property type="term" value="P:RNA export from nucleus"/>
    <property type="evidence" value="ECO:0007669"/>
    <property type="project" value="TreeGrafter"/>
</dbReference>
<dbReference type="GO" id="GO:0006606">
    <property type="term" value="P:protein import into nucleus"/>
    <property type="evidence" value="ECO:0007669"/>
    <property type="project" value="TreeGrafter"/>
</dbReference>
<reference evidence="14" key="1">
    <citation type="journal article" date="2020" name="Stud. Mycol.">
        <title>101 Dothideomycetes genomes: a test case for predicting lifestyles and emergence of pathogens.</title>
        <authorList>
            <person name="Haridas S."/>
            <person name="Albert R."/>
            <person name="Binder M."/>
            <person name="Bloem J."/>
            <person name="Labutti K."/>
            <person name="Salamov A."/>
            <person name="Andreopoulos B."/>
            <person name="Baker S."/>
            <person name="Barry K."/>
            <person name="Bills G."/>
            <person name="Bluhm B."/>
            <person name="Cannon C."/>
            <person name="Castanera R."/>
            <person name="Culley D."/>
            <person name="Daum C."/>
            <person name="Ezra D."/>
            <person name="Gonzalez J."/>
            <person name="Henrissat B."/>
            <person name="Kuo A."/>
            <person name="Liang C."/>
            <person name="Lipzen A."/>
            <person name="Lutzoni F."/>
            <person name="Magnuson J."/>
            <person name="Mondo S."/>
            <person name="Nolan M."/>
            <person name="Ohm R."/>
            <person name="Pangilinan J."/>
            <person name="Park H.-J."/>
            <person name="Ramirez L."/>
            <person name="Alfaro M."/>
            <person name="Sun H."/>
            <person name="Tritt A."/>
            <person name="Yoshinaga Y."/>
            <person name="Zwiers L.-H."/>
            <person name="Turgeon B."/>
            <person name="Goodwin S."/>
            <person name="Spatafora J."/>
            <person name="Crous P."/>
            <person name="Grigoriev I."/>
        </authorList>
    </citation>
    <scope>NUCLEOTIDE SEQUENCE</scope>
    <source>
        <strain evidence="14">CBS 379.55</strain>
    </source>
</reference>
<protein>
    <recommendedName>
        <fullName evidence="9">Nucleoporin NUP188</fullName>
    </recommendedName>
</protein>
<name>A0A6A6JRE7_WESOR</name>
<dbReference type="Pfam" id="PF18378">
    <property type="entry name" value="Nup188_C"/>
    <property type="match status" value="1"/>
</dbReference>
<dbReference type="RefSeq" id="XP_033656383.1">
    <property type="nucleotide sequence ID" value="XM_033796809.1"/>
</dbReference>
<keyword evidence="4" id="KW-0653">Protein transport</keyword>
<evidence type="ECO:0000259" key="12">
    <source>
        <dbReference type="Pfam" id="PF18378"/>
    </source>
</evidence>
<keyword evidence="7" id="KW-0539">Nucleus</keyword>
<evidence type="ECO:0000256" key="7">
    <source>
        <dbReference type="ARBA" id="ARBA00023242"/>
    </source>
</evidence>
<evidence type="ECO:0000259" key="13">
    <source>
        <dbReference type="Pfam" id="PF21093"/>
    </source>
</evidence>
<dbReference type="PANTHER" id="PTHR31431:SF1">
    <property type="entry name" value="NUCLEOPORIN NUP188"/>
    <property type="match status" value="1"/>
</dbReference>
<keyword evidence="2" id="KW-0813">Transport</keyword>
<sequence length="1855" mass="205647">MAPVQPAPLPQLDLSKCFTGEQQLISWDAAYVALCDPDAAAKSRALESFLHDPANKAALSTPWQPFPGPSSQEKAKFDSKTAPINVTPSPNGRYNIDEIKDDSIWLSKLVNISEDAALRLVILEWQARPSYQLLSGLTEEEALSVSDAAGLSSLGASTIIPNSAIVTAPSGLQDAQFNAVEQRRLRILEIYTTSRIAILRTSQLLRSWSEGPRLRRTYGQDYRVCSAGTSFDWLEQLGSDISLENDCLDRVIQAVEAKWDGLDTGFTWDVPEPVQEGAEILWMVAEITEIIHLLHIALIHADLLEDSFVAAKTVDRWFALMQKTGFFSTFSVPLTDQQHLVALLQLLTSLLSLAILNVNLVLQDLDSGRNTSWPASCYLLDGSLLERITITFGEAKSLGPSPATPPAFAWAIIIWRLTLYASDLEQMREQQIQGSSDGPELPPSALENAVLALSNLNWDLFEKRMPFEDIAESCSEFGVLQIITRLVELAVRYFGTGADRISRDRFRFLLLHLVRGAMSCGIVAYTEDLVACVHRLMVGDRSFRNWIEAHAPHHVDPITAFCLNDVAVIRPFVIDEALMRYAYEPMWMLQLLSALTRGERPSEDPLSTTTNLLARTDNFMQQLPAGFSSYNLIREEENSNYISLSEDLPQFESTASARLRLSGRLLGSSSHATDDDSMVIPAGTIGRIVDDNSTPFIAMWEYQHSALDYLVELLSTFMMGSDKVQVSNQQAVSLEVAGETIGLFADLLHSSLREGEGASMAELLNAMNIDTDRRHQDTINIVLAIFDQALLLQCQEPGDTQVLELLINCVRFLQALIHLIPHRVWPWLTRSSLLDTEGKGGNLAGILIGTEVVTGRYRFLIGCIQLFHSLVEDAVGRSVARKVPSKAVTRFNAGPALESGTSDKAMGNVLLAFGKTLATVYESSLGWKFERLEDKVEIHIGICSAFDAIMHYAYGVDDTSELGSKLTSPVAPIAEHITTLYLSTSQRDVPTNPLLTSLLSGATVNKESFSTMSAALWKQQTETALAFSNTLVRVAILTDRPWTHLEEQLFKATPLLSRLFLASDSYTSPILALLETLVRGAVRGTESHDIRVHGDHSKSTSQEPPSLLGHLSSMTAKNFLKVMSHWERPLRMVDVQVQVWKLLSAVVTCKQQWLSLYLLTGSTPRESVRKQANTSNTWSRDEALTYRAIDSITKLDFDNQSIDWSLYASMLEFISSAYNHWAWAMGDFKQHRDFIQKLLAFLKWIPTKRTDPNSAAGALTRSYLNKFAALTCEVLAMHLHTSRQIGDVAPLKDIIPSLGYLQEHALRLPSYNASLHSRLKRNFEKQFNGISLTSLKRTMLDPAPFGRAFFYDVDLANKLFRFSNNWSGPKGTQGHGFAAEVVLANLNLGLVESEVQLLKGWKLLAVELSHVVSKDVSLSRVLIKVVRDCMTTNAESTLPEALFGQLTVLRADLAFVLLQRMVSAKTNTPEARRLLIPVWSAVRAATTDFDTVFASDSVNYYRSLLRTLYLTLQFHLMDESASDEDVFLRSSFRGSVPASKNTLVEPISNQLLEILADAVARGFRSLATQLHSEPGSVSPSDFALLTAILQTILSIPEMTTWHSQAALLFSNSNTLRYATSLFSWSDKLTIQNNGVADPVYGELSLLFILSLSSMQTLAESMAVEGILSQLNSANLMNYYRRSGGMSPFDSPARIFTIWTKGILPLCLNLLRAVGPAIAGEIAAFLNQFPEQLNRASNALNFGKSTTKITLSIASEAHSLALITSILDNDRAQGPRLGIQSNDIPDLDWDRENVKEDIESWLTRRGLLRERIVVVDERDAALFEKPALDDYENMLEKRVVSELTAAGECLGLGKGT</sequence>
<dbReference type="InterPro" id="IPR044840">
    <property type="entry name" value="Nup188"/>
</dbReference>
<evidence type="ECO:0000256" key="8">
    <source>
        <dbReference type="ARBA" id="ARBA00038387"/>
    </source>
</evidence>
<evidence type="ECO:0000256" key="9">
    <source>
        <dbReference type="ARBA" id="ARBA00040174"/>
    </source>
</evidence>
<evidence type="ECO:0000313" key="15">
    <source>
        <dbReference type="Proteomes" id="UP000800097"/>
    </source>
</evidence>
<accession>A0A6A6JRE7</accession>
<dbReference type="GO" id="GO:0017056">
    <property type="term" value="F:structural constituent of nuclear pore"/>
    <property type="evidence" value="ECO:0007669"/>
    <property type="project" value="InterPro"/>
</dbReference>
<evidence type="ECO:0000256" key="2">
    <source>
        <dbReference type="ARBA" id="ARBA00022448"/>
    </source>
</evidence>
<evidence type="ECO:0000256" key="6">
    <source>
        <dbReference type="ARBA" id="ARBA00023132"/>
    </source>
</evidence>
<comment type="subcellular location">
    <subcellularLocation>
        <location evidence="1">Nucleus</location>
        <location evidence="1">Nuclear pore complex</location>
    </subcellularLocation>
</comment>
<dbReference type="InterPro" id="IPR041634">
    <property type="entry name" value="Nup188_C"/>
</dbReference>
<evidence type="ECO:0000256" key="3">
    <source>
        <dbReference type="ARBA" id="ARBA00022816"/>
    </source>
</evidence>
<feature type="region of interest" description="Disordered" evidence="10">
    <location>
        <begin position="60"/>
        <end position="84"/>
    </location>
</feature>
<dbReference type="GO" id="GO:0051028">
    <property type="term" value="P:mRNA transport"/>
    <property type="evidence" value="ECO:0007669"/>
    <property type="project" value="UniProtKB-KW"/>
</dbReference>
<dbReference type="InterPro" id="IPR018864">
    <property type="entry name" value="Nucleoporin_Nup188_N"/>
</dbReference>
<dbReference type="EMBL" id="ML986487">
    <property type="protein sequence ID" value="KAF2278844.1"/>
    <property type="molecule type" value="Genomic_DNA"/>
</dbReference>
<evidence type="ECO:0000256" key="1">
    <source>
        <dbReference type="ARBA" id="ARBA00004567"/>
    </source>
</evidence>